<accession>A0ABZ0WCT9</accession>
<dbReference type="Gene3D" id="1.50.10.10">
    <property type="match status" value="1"/>
</dbReference>
<protein>
    <recommendedName>
        <fullName evidence="2">alpha-L-rhamnosidase</fullName>
        <ecNumber evidence="2">3.2.1.40</ecNumber>
    </recommendedName>
</protein>
<feature type="chain" id="PRO_5045820214" description="alpha-L-rhamnosidase" evidence="4">
    <location>
        <begin position="22"/>
        <end position="931"/>
    </location>
</feature>
<evidence type="ECO:0000256" key="4">
    <source>
        <dbReference type="SAM" id="SignalP"/>
    </source>
</evidence>
<proteinExistence type="predicted"/>
<feature type="signal peptide" evidence="4">
    <location>
        <begin position="1"/>
        <end position="21"/>
    </location>
</feature>
<dbReference type="GO" id="GO:0016787">
    <property type="term" value="F:hydrolase activity"/>
    <property type="evidence" value="ECO:0007669"/>
    <property type="project" value="UniProtKB-KW"/>
</dbReference>
<dbReference type="PANTHER" id="PTHR33307">
    <property type="entry name" value="ALPHA-RHAMNOSIDASE (EUROFUNG)"/>
    <property type="match status" value="1"/>
</dbReference>
<dbReference type="Pfam" id="PF17389">
    <property type="entry name" value="Bac_rhamnosid6H"/>
    <property type="match status" value="1"/>
</dbReference>
<dbReference type="Pfam" id="PF17390">
    <property type="entry name" value="Bac_rhamnosid_C"/>
    <property type="match status" value="1"/>
</dbReference>
<organism evidence="9 10">
    <name type="scientific">Niabella yanshanensis</name>
    <dbReference type="NCBI Taxonomy" id="577386"/>
    <lineage>
        <taxon>Bacteria</taxon>
        <taxon>Pseudomonadati</taxon>
        <taxon>Bacteroidota</taxon>
        <taxon>Chitinophagia</taxon>
        <taxon>Chitinophagales</taxon>
        <taxon>Chitinophagaceae</taxon>
        <taxon>Niabella</taxon>
    </lineage>
</organism>
<evidence type="ECO:0000259" key="6">
    <source>
        <dbReference type="Pfam" id="PF08531"/>
    </source>
</evidence>
<dbReference type="PIRSF" id="PIRSF010631">
    <property type="entry name" value="A-rhamnsds"/>
    <property type="match status" value="1"/>
</dbReference>
<dbReference type="InterPro" id="IPR016007">
    <property type="entry name" value="Alpha_rhamnosid"/>
</dbReference>
<dbReference type="EMBL" id="CP139960">
    <property type="protein sequence ID" value="WQD39812.1"/>
    <property type="molecule type" value="Genomic_DNA"/>
</dbReference>
<dbReference type="Proteomes" id="UP001325680">
    <property type="component" value="Chromosome"/>
</dbReference>
<feature type="domain" description="Alpha-L-rhamnosidase concanavalin-like" evidence="5">
    <location>
        <begin position="370"/>
        <end position="460"/>
    </location>
</feature>
<dbReference type="Pfam" id="PF25788">
    <property type="entry name" value="Ig_Rha78A_N"/>
    <property type="match status" value="1"/>
</dbReference>
<dbReference type="EC" id="3.2.1.40" evidence="2"/>
<dbReference type="InterPro" id="IPR013737">
    <property type="entry name" value="Bac_rhamnosid_N"/>
</dbReference>
<evidence type="ECO:0000256" key="3">
    <source>
        <dbReference type="ARBA" id="ARBA00022801"/>
    </source>
</evidence>
<dbReference type="Pfam" id="PF05592">
    <property type="entry name" value="Bac_rhamnosid"/>
    <property type="match status" value="1"/>
</dbReference>
<reference evidence="9 10" key="1">
    <citation type="submission" date="2023-12" db="EMBL/GenBank/DDBJ databases">
        <title>Genome sequencing and assembly of bacterial species from a model synthetic community.</title>
        <authorList>
            <person name="Hogle S.L."/>
        </authorList>
    </citation>
    <scope>NUCLEOTIDE SEQUENCE [LARGE SCALE GENOMIC DNA]</scope>
    <source>
        <strain evidence="9 10">HAMBI_3031</strain>
    </source>
</reference>
<dbReference type="InterPro" id="IPR013783">
    <property type="entry name" value="Ig-like_fold"/>
</dbReference>
<evidence type="ECO:0000256" key="1">
    <source>
        <dbReference type="ARBA" id="ARBA00001445"/>
    </source>
</evidence>
<dbReference type="Gene3D" id="2.60.120.260">
    <property type="entry name" value="Galactose-binding domain-like"/>
    <property type="match status" value="2"/>
</dbReference>
<comment type="catalytic activity">
    <reaction evidence="1">
        <text>Hydrolysis of terminal non-reducing alpha-L-rhamnose residues in alpha-L-rhamnosides.</text>
        <dbReference type="EC" id="3.2.1.40"/>
    </reaction>
</comment>
<dbReference type="Gene3D" id="2.60.420.10">
    <property type="entry name" value="Maltose phosphorylase, domain 3"/>
    <property type="match status" value="1"/>
</dbReference>
<gene>
    <name evidence="9" type="ORF">U0035_06580</name>
</gene>
<evidence type="ECO:0000256" key="2">
    <source>
        <dbReference type="ARBA" id="ARBA00012652"/>
    </source>
</evidence>
<dbReference type="Pfam" id="PF08531">
    <property type="entry name" value="Bac_rhamnosid_N"/>
    <property type="match status" value="1"/>
</dbReference>
<dbReference type="SUPFAM" id="SSF48208">
    <property type="entry name" value="Six-hairpin glycosidases"/>
    <property type="match status" value="1"/>
</dbReference>
<dbReference type="Gene3D" id="2.60.40.10">
    <property type="entry name" value="Immunoglobulins"/>
    <property type="match status" value="1"/>
</dbReference>
<dbReference type="InterPro" id="IPR012341">
    <property type="entry name" value="6hp_glycosidase-like_sf"/>
</dbReference>
<evidence type="ECO:0000313" key="9">
    <source>
        <dbReference type="EMBL" id="WQD39812.1"/>
    </source>
</evidence>
<feature type="domain" description="Bacterial alpha-L-rhamnosidase N-terminal" evidence="6">
    <location>
        <begin position="184"/>
        <end position="357"/>
    </location>
</feature>
<feature type="domain" description="Alpha-L-rhamnosidase C-terminal" evidence="8">
    <location>
        <begin position="831"/>
        <end position="902"/>
    </location>
</feature>
<evidence type="ECO:0000313" key="10">
    <source>
        <dbReference type="Proteomes" id="UP001325680"/>
    </source>
</evidence>
<dbReference type="InterPro" id="IPR035396">
    <property type="entry name" value="Bac_rhamnosid6H"/>
</dbReference>
<keyword evidence="4" id="KW-0732">Signal</keyword>
<dbReference type="InterPro" id="IPR008902">
    <property type="entry name" value="Rhamnosid_concanavalin"/>
</dbReference>
<evidence type="ECO:0000259" key="8">
    <source>
        <dbReference type="Pfam" id="PF17390"/>
    </source>
</evidence>
<feature type="domain" description="Alpha-L-rhamnosidase six-hairpin glycosidase" evidence="7">
    <location>
        <begin position="466"/>
        <end position="827"/>
    </location>
</feature>
<name>A0ABZ0WCT9_9BACT</name>
<keyword evidence="10" id="KW-1185">Reference proteome</keyword>
<dbReference type="PANTHER" id="PTHR33307:SF6">
    <property type="entry name" value="ALPHA-RHAMNOSIDASE (EUROFUNG)-RELATED"/>
    <property type="match status" value="1"/>
</dbReference>
<keyword evidence="3 9" id="KW-0378">Hydrolase</keyword>
<dbReference type="InterPro" id="IPR008928">
    <property type="entry name" value="6-hairpin_glycosidase_sf"/>
</dbReference>
<evidence type="ECO:0000259" key="5">
    <source>
        <dbReference type="Pfam" id="PF05592"/>
    </source>
</evidence>
<dbReference type="InterPro" id="IPR035398">
    <property type="entry name" value="Bac_rhamnosid_C"/>
</dbReference>
<dbReference type="RefSeq" id="WP_114789221.1">
    <property type="nucleotide sequence ID" value="NZ_CP139960.1"/>
</dbReference>
<evidence type="ECO:0000259" key="7">
    <source>
        <dbReference type="Pfam" id="PF17389"/>
    </source>
</evidence>
<sequence length="931" mass="105904">MNHKPVTVLLSVLVISLNCLANLNKKEEIGLYGLTCEYLTNPKGIDEQQPRLGWKLRSLNEKLYGQTQEAYRLIVASSQELLQKNKGDVWDSKWVNSSQTQQIAYNGHPLSSDRTYYWKVCIKDERSQVSAWSDVNSFTTGFFDPKEWKGQWIGDDQRFTPGGADCNIWDPWLKKTFTLKEQTGRAFIYVASVGYHELYVNGVKVGDGILAPVVTDHTKRARYIAYDITALVRKGKNIIGLWLGASWSIFGPYHLEANNRPLTPVVSAQAFFYKSKNPSKTDLPFDTLLTNQEWKTKKSPNKLLGVWDFSNMGGEQWDDRKADSNWNLVTGAEEGWKPVELYHPKLVVSAQMVEENRRLTPIKPIGIEHRPDGSYRVDFGTNFAGWTEIPVSGQPGDTIRFNFSERKSMETTFNIRSSFIIGATGKGVFRNRFNYSSGRWLTIKGLKEAPRLDLIKGWLVRTNYKNATTFECSDTLMNWIYDKVRWTFENLSLGGYVVDCPQRERMGYGGDAHATSETGMYNYQLGAFYTKWMQDWRDVQGTEPMVGNMYDGRTARKTVTSGRLFNNGILPHTAPTYWGGGGPAWGGIVVSLPWYVYEHYGDKKILEENYQLMKNWLSFLDTQVEDNMLKRFGGQWDFLGDWLWPNATAEGMNNDKPQTLFFNNCYRVYNLRTAQRVAQVLGNDKDALNWEREADSAADAIHKKFFNPATHTYSDGSLANLAMALLSETVPAELRAKVMKALEDEILIKNKGNISAGITGGTVLFKLLRQELRDDLIFTMLSKTTYPGWGYMRDNDATTIWEMWEKDLPGHSLLHSSFLFPGAWFIEGLAGIKKNDPGFSSIIIQQPNMGNTRLSWVRASYDGPSGRVETRWKRSAGQLQLKLTVPPNTTAVLKVSDQEHILISELKGRIQELPNEGGYRVYELQSGSYSF</sequence>